<dbReference type="PANTHER" id="PTHR33116">
    <property type="entry name" value="REVERSE TRANSCRIPTASE ZINC-BINDING DOMAIN-CONTAINING PROTEIN-RELATED-RELATED"/>
    <property type="match status" value="1"/>
</dbReference>
<reference evidence="3" key="2">
    <citation type="submission" date="2025-08" db="UniProtKB">
        <authorList>
            <consortium name="RefSeq"/>
        </authorList>
    </citation>
    <scope>IDENTIFICATION</scope>
    <source>
        <tissue evidence="3">Leaf</tissue>
    </source>
</reference>
<dbReference type="InterPro" id="IPR000477">
    <property type="entry name" value="RT_dom"/>
</dbReference>
<feature type="domain" description="Reverse transcriptase" evidence="1">
    <location>
        <begin position="1"/>
        <end position="124"/>
    </location>
</feature>
<proteinExistence type="predicted"/>
<accession>A0A6P5FVU4</accession>
<name>A0A6P5FVU4_ANACO</name>
<dbReference type="PROSITE" id="PS50878">
    <property type="entry name" value="RT_POL"/>
    <property type="match status" value="1"/>
</dbReference>
<reference evidence="2" key="1">
    <citation type="journal article" date="2015" name="Nat. Genet.">
        <title>The pineapple genome and the evolution of CAM photosynthesis.</title>
        <authorList>
            <person name="Ming R."/>
            <person name="VanBuren R."/>
            <person name="Wai C.M."/>
            <person name="Tang H."/>
            <person name="Schatz M.C."/>
            <person name="Bowers J.E."/>
            <person name="Lyons E."/>
            <person name="Wang M.L."/>
            <person name="Chen J."/>
            <person name="Biggers E."/>
            <person name="Zhang J."/>
            <person name="Huang L."/>
            <person name="Zhang L."/>
            <person name="Miao W."/>
            <person name="Zhang J."/>
            <person name="Ye Z."/>
            <person name="Miao C."/>
            <person name="Lin Z."/>
            <person name="Wang H."/>
            <person name="Zhou H."/>
            <person name="Yim W.C."/>
            <person name="Priest H.D."/>
            <person name="Zheng C."/>
            <person name="Woodhouse M."/>
            <person name="Edger P.P."/>
            <person name="Guyot R."/>
            <person name="Guo H.B."/>
            <person name="Guo H."/>
            <person name="Zheng G."/>
            <person name="Singh R."/>
            <person name="Sharma A."/>
            <person name="Min X."/>
            <person name="Zheng Y."/>
            <person name="Lee H."/>
            <person name="Gurtowski J."/>
            <person name="Sedlazeck F.J."/>
            <person name="Harkess A."/>
            <person name="McKain M.R."/>
            <person name="Liao Z."/>
            <person name="Fang J."/>
            <person name="Liu J."/>
            <person name="Zhang X."/>
            <person name="Zhang Q."/>
            <person name="Hu W."/>
            <person name="Qin Y."/>
            <person name="Wang K."/>
            <person name="Chen L.Y."/>
            <person name="Shirley N."/>
            <person name="Lin Y.R."/>
            <person name="Liu L.Y."/>
            <person name="Hernandez A.G."/>
            <person name="Wright C.L."/>
            <person name="Bulone V."/>
            <person name="Tuskan G.A."/>
            <person name="Heath K."/>
            <person name="Zee F."/>
            <person name="Moore P.H."/>
            <person name="Sunkar R."/>
            <person name="Leebens-Mack J.H."/>
            <person name="Mockler T."/>
            <person name="Bennetzen J.L."/>
            <person name="Freeling M."/>
            <person name="Sankoff D."/>
            <person name="Paterson A.H."/>
            <person name="Zhu X."/>
            <person name="Yang X."/>
            <person name="Smith J.A."/>
            <person name="Cushman J.C."/>
            <person name="Paull R.E."/>
            <person name="Yu Q."/>
        </authorList>
    </citation>
    <scope>NUCLEOTIDE SEQUENCE [LARGE SCALE GENOMIC DNA]</scope>
    <source>
        <strain evidence="2">cv. F153</strain>
    </source>
</reference>
<dbReference type="InterPro" id="IPR026960">
    <property type="entry name" value="RVT-Znf"/>
</dbReference>
<dbReference type="OrthoDB" id="675217at2759"/>
<keyword evidence="2" id="KW-1185">Reference proteome</keyword>
<dbReference type="GeneID" id="109716257"/>
<dbReference type="Pfam" id="PF00078">
    <property type="entry name" value="RVT_1"/>
    <property type="match status" value="1"/>
</dbReference>
<evidence type="ECO:0000313" key="2">
    <source>
        <dbReference type="Proteomes" id="UP000515123"/>
    </source>
</evidence>
<sequence length="386" mass="43460">MKGLRQGDPLSPYLFLLVADCLARLTETARRNNQLQGIGPSDDCQTVLLQYADDTIFFCEPRKRFMHNLLFLWNIFEWASGLSINKEKSELYYLGPNHRKATRLANILGCQVGRLPLRYLGLPLHNKQLRKEDWAVVINRVEARIEGWKAKLLSLGGRLTLVNSVLTNLPLFYFSIFRAPKKPGSPNVGTRAAGDGALSVVASRPLTLLKDADSCRCLKTCSETSDHAPTITDAGLHAPTNQHIWKLKIPVKIKIFIWLLLRKRLSTADRLLIRGMHVDPNCAFCAVLTESCDHLFNDCVYVRFLLLNTGGPDANNASSADTTGLWAETTEIPVESSRKHRLIVLAAIWWVIWTDRNNYVFNGKSPNVAGSLERLKQLIDDWTTLL</sequence>
<dbReference type="RefSeq" id="XP_020097175.1">
    <property type="nucleotide sequence ID" value="XM_020241586.1"/>
</dbReference>
<dbReference type="Pfam" id="PF13966">
    <property type="entry name" value="zf-RVT"/>
    <property type="match status" value="1"/>
</dbReference>
<evidence type="ECO:0000259" key="1">
    <source>
        <dbReference type="PROSITE" id="PS50878"/>
    </source>
</evidence>
<evidence type="ECO:0000313" key="3">
    <source>
        <dbReference type="RefSeq" id="XP_020097175.1"/>
    </source>
</evidence>
<gene>
    <name evidence="3" type="primary">LOC109716257</name>
</gene>
<dbReference type="Proteomes" id="UP000515123">
    <property type="component" value="Linkage group 10"/>
</dbReference>
<organism evidence="2 3">
    <name type="scientific">Ananas comosus</name>
    <name type="common">Pineapple</name>
    <name type="synonym">Ananas ananas</name>
    <dbReference type="NCBI Taxonomy" id="4615"/>
    <lineage>
        <taxon>Eukaryota</taxon>
        <taxon>Viridiplantae</taxon>
        <taxon>Streptophyta</taxon>
        <taxon>Embryophyta</taxon>
        <taxon>Tracheophyta</taxon>
        <taxon>Spermatophyta</taxon>
        <taxon>Magnoliopsida</taxon>
        <taxon>Liliopsida</taxon>
        <taxon>Poales</taxon>
        <taxon>Bromeliaceae</taxon>
        <taxon>Bromelioideae</taxon>
        <taxon>Ananas</taxon>
    </lineage>
</organism>
<dbReference type="AlphaFoldDB" id="A0A6P5FVU4"/>
<protein>
    <submittedName>
        <fullName evidence="3">Uncharacterized protein LOC109716257</fullName>
    </submittedName>
</protein>
<dbReference type="PANTHER" id="PTHR33116:SF78">
    <property type="entry name" value="OS12G0587133 PROTEIN"/>
    <property type="match status" value="1"/>
</dbReference>